<evidence type="ECO:0000256" key="14">
    <source>
        <dbReference type="ARBA" id="ARBA00050401"/>
    </source>
</evidence>
<dbReference type="PRINTS" id="PR00864">
    <property type="entry name" value="PREPILNPTASE"/>
</dbReference>
<comment type="caution">
    <text evidence="22">The sequence shown here is derived from an EMBL/GenBank/DDBJ whole genome shotgun (WGS) entry which is preliminary data.</text>
</comment>
<evidence type="ECO:0000256" key="17">
    <source>
        <dbReference type="RuleBase" id="RU003793"/>
    </source>
</evidence>
<keyword evidence="7 18" id="KW-0808">Transferase</keyword>
<evidence type="ECO:0000256" key="6">
    <source>
        <dbReference type="ARBA" id="ARBA00022670"/>
    </source>
</evidence>
<feature type="transmembrane region" description="Helical" evidence="19">
    <location>
        <begin position="154"/>
        <end position="175"/>
    </location>
</feature>
<feature type="domain" description="Prepilin peptidase A24 N-terminal" evidence="21">
    <location>
        <begin position="20"/>
        <end position="125"/>
    </location>
</feature>
<dbReference type="Pfam" id="PF01478">
    <property type="entry name" value="Peptidase_A24"/>
    <property type="match status" value="1"/>
</dbReference>
<comment type="function">
    <text evidence="18">Plays an essential role in type IV pili and type II pseudopili formation by proteolytically removing the leader sequence from substrate proteins and subsequently monomethylating the alpha-amino group of the newly exposed N-terminal phenylalanine.</text>
</comment>
<organism evidence="22 23">
    <name type="scientific">Undibacterium pigrum</name>
    <dbReference type="NCBI Taxonomy" id="401470"/>
    <lineage>
        <taxon>Bacteria</taxon>
        <taxon>Pseudomonadati</taxon>
        <taxon>Pseudomonadota</taxon>
        <taxon>Betaproteobacteria</taxon>
        <taxon>Burkholderiales</taxon>
        <taxon>Oxalobacteraceae</taxon>
        <taxon>Undibacterium</taxon>
    </lineage>
</organism>
<dbReference type="InterPro" id="IPR014032">
    <property type="entry name" value="Peptidase_A24A_bac"/>
</dbReference>
<evidence type="ECO:0000256" key="3">
    <source>
        <dbReference type="ARBA" id="ARBA00022475"/>
    </source>
</evidence>
<dbReference type="FunFam" id="1.20.120.1220:FF:000001">
    <property type="entry name" value="Type 4 prepilin-like proteins leader peptide-processing enzyme"/>
    <property type="match status" value="1"/>
</dbReference>
<dbReference type="InterPro" id="IPR000045">
    <property type="entry name" value="Prepilin_IV_endopep_pep"/>
</dbReference>
<keyword evidence="3" id="KW-1003">Cell membrane</keyword>
<dbReference type="PANTHER" id="PTHR30487">
    <property type="entry name" value="TYPE 4 PREPILIN-LIKE PROTEINS LEADER PEPTIDE-PROCESSING ENZYME"/>
    <property type="match status" value="1"/>
</dbReference>
<evidence type="ECO:0000313" key="23">
    <source>
        <dbReference type="Proteomes" id="UP000247792"/>
    </source>
</evidence>
<evidence type="ECO:0000256" key="12">
    <source>
        <dbReference type="ARBA" id="ARBA00023136"/>
    </source>
</evidence>
<dbReference type="Proteomes" id="UP000247792">
    <property type="component" value="Unassembled WGS sequence"/>
</dbReference>
<evidence type="ECO:0000259" key="20">
    <source>
        <dbReference type="Pfam" id="PF01478"/>
    </source>
</evidence>
<dbReference type="GO" id="GO:0008168">
    <property type="term" value="F:methyltransferase activity"/>
    <property type="evidence" value="ECO:0007669"/>
    <property type="project" value="UniProtKB-KW"/>
</dbReference>
<evidence type="ECO:0000256" key="19">
    <source>
        <dbReference type="SAM" id="Phobius"/>
    </source>
</evidence>
<dbReference type="GO" id="GO:0004190">
    <property type="term" value="F:aspartic-type endopeptidase activity"/>
    <property type="evidence" value="ECO:0007669"/>
    <property type="project" value="UniProtKB-EC"/>
</dbReference>
<feature type="transmembrane region" description="Helical" evidence="19">
    <location>
        <begin position="181"/>
        <end position="199"/>
    </location>
</feature>
<evidence type="ECO:0000256" key="10">
    <source>
        <dbReference type="ARBA" id="ARBA00022801"/>
    </source>
</evidence>
<evidence type="ECO:0000256" key="9">
    <source>
        <dbReference type="ARBA" id="ARBA00022692"/>
    </source>
</evidence>
<dbReference type="InterPro" id="IPR010627">
    <property type="entry name" value="Prepilin_pept_A24_N"/>
</dbReference>
<evidence type="ECO:0000256" key="5">
    <source>
        <dbReference type="ARBA" id="ARBA00022603"/>
    </source>
</evidence>
<keyword evidence="9 18" id="KW-0812">Transmembrane</keyword>
<comment type="subcellular location">
    <subcellularLocation>
        <location evidence="1">Cell inner membrane</location>
        <topology evidence="1">Multi-pass membrane protein</topology>
    </subcellularLocation>
    <subcellularLocation>
        <location evidence="18">Cell membrane</location>
        <topology evidence="18">Multi-pass membrane protein</topology>
    </subcellularLocation>
</comment>
<evidence type="ECO:0000256" key="8">
    <source>
        <dbReference type="ARBA" id="ARBA00022691"/>
    </source>
</evidence>
<keyword evidence="8" id="KW-0949">S-adenosyl-L-methionine</keyword>
<evidence type="ECO:0000259" key="21">
    <source>
        <dbReference type="Pfam" id="PF06750"/>
    </source>
</evidence>
<feature type="transmembrane region" description="Helical" evidence="19">
    <location>
        <begin position="129"/>
        <end position="147"/>
    </location>
</feature>
<comment type="catalytic activity">
    <reaction evidence="14 18">
        <text>Typically cleaves a -Gly-|-Phe- bond to release an N-terminal, basic peptide of 5-8 residues from type IV prepilin, and then N-methylates the new N-terminal amino group, the methyl donor being S-adenosyl-L-methionine.</text>
        <dbReference type="EC" id="3.4.23.43"/>
    </reaction>
</comment>
<dbReference type="GO" id="GO:0005886">
    <property type="term" value="C:plasma membrane"/>
    <property type="evidence" value="ECO:0007669"/>
    <property type="project" value="UniProtKB-SubCell"/>
</dbReference>
<sequence>MEVLLFATPHDYLSTIAFGLLGLLIGSFLNVVIYRLPKIYLREVDNFVAEQRKEALPHQDKFNLMLPRSACPHCGHQITAMENIPVISYLVIGGKCTGCKAKISIRYPLIEALTALLSAAMIWHFGSGVAGVGAVVFVWFLIAMTFIDIDHKLLLDDLTLSLMWIGLLVNFNGNFVPLKDAVLGACAGYLSLWSVYWAYKLLTGKEGFGYGDFKLLAALGAWMGWTVLPVIILLSCCVGAAIGITQILISRMGWGKETGWSTEMSFGPYLTGAGLIALIWGKDIVNIYLSSNQWLAISH</sequence>
<evidence type="ECO:0000256" key="13">
    <source>
        <dbReference type="ARBA" id="ARBA00023268"/>
    </source>
</evidence>
<keyword evidence="13 18" id="KW-0511">Multifunctional enzyme</keyword>
<keyword evidence="6 18" id="KW-0645">Protease</keyword>
<dbReference type="RefSeq" id="WP_110255245.1">
    <property type="nucleotide sequence ID" value="NZ_QJKB01000003.1"/>
</dbReference>
<dbReference type="EC" id="2.1.1.-" evidence="18"/>
<dbReference type="PANTHER" id="PTHR30487:SF0">
    <property type="entry name" value="PREPILIN LEADER PEPTIDASE_N-METHYLTRANSFERASE-RELATED"/>
    <property type="match status" value="1"/>
</dbReference>
<dbReference type="EMBL" id="QJKB01000003">
    <property type="protein sequence ID" value="PXX43980.1"/>
    <property type="molecule type" value="Genomic_DNA"/>
</dbReference>
<evidence type="ECO:0000256" key="7">
    <source>
        <dbReference type="ARBA" id="ARBA00022679"/>
    </source>
</evidence>
<dbReference type="Pfam" id="PF06750">
    <property type="entry name" value="A24_N_bact"/>
    <property type="match status" value="1"/>
</dbReference>
<evidence type="ECO:0000256" key="1">
    <source>
        <dbReference type="ARBA" id="ARBA00004429"/>
    </source>
</evidence>
<dbReference type="GO" id="GO:0006465">
    <property type="term" value="P:signal peptide processing"/>
    <property type="evidence" value="ECO:0007669"/>
    <property type="project" value="TreeGrafter"/>
</dbReference>
<dbReference type="AlphaFoldDB" id="A0A318J8H0"/>
<comment type="similarity">
    <text evidence="2 17">Belongs to the peptidase A24 family.</text>
</comment>
<reference evidence="22 23" key="1">
    <citation type="submission" date="2018-05" db="EMBL/GenBank/DDBJ databases">
        <title>Genomic Encyclopedia of Type Strains, Phase IV (KMG-IV): sequencing the most valuable type-strain genomes for metagenomic binning, comparative biology and taxonomic classification.</title>
        <authorList>
            <person name="Goeker M."/>
        </authorList>
    </citation>
    <scope>NUCLEOTIDE SEQUENCE [LARGE SCALE GENOMIC DNA]</scope>
    <source>
        <strain evidence="22 23">DSM 19792</strain>
    </source>
</reference>
<keyword evidence="5 18" id="KW-0489">Methyltransferase</keyword>
<evidence type="ECO:0000256" key="2">
    <source>
        <dbReference type="ARBA" id="ARBA00005801"/>
    </source>
</evidence>
<evidence type="ECO:0000256" key="18">
    <source>
        <dbReference type="RuleBase" id="RU003794"/>
    </source>
</evidence>
<feature type="transmembrane region" description="Helical" evidence="19">
    <location>
        <begin position="12"/>
        <end position="33"/>
    </location>
</feature>
<evidence type="ECO:0000256" key="11">
    <source>
        <dbReference type="ARBA" id="ARBA00022989"/>
    </source>
</evidence>
<feature type="transmembrane region" description="Helical" evidence="19">
    <location>
        <begin position="219"/>
        <end position="249"/>
    </location>
</feature>
<keyword evidence="11 19" id="KW-1133">Transmembrane helix</keyword>
<keyword evidence="4" id="KW-0997">Cell inner membrane</keyword>
<dbReference type="InterPro" id="IPR050882">
    <property type="entry name" value="Prepilin_peptidase/N-MTase"/>
</dbReference>
<proteinExistence type="inferred from homology"/>
<evidence type="ECO:0000256" key="16">
    <source>
        <dbReference type="ARBA" id="ARBA00071870"/>
    </source>
</evidence>
<keyword evidence="23" id="KW-1185">Reference proteome</keyword>
<name>A0A318J8H0_9BURK</name>
<dbReference type="GO" id="GO:0032259">
    <property type="term" value="P:methylation"/>
    <property type="evidence" value="ECO:0007669"/>
    <property type="project" value="UniProtKB-KW"/>
</dbReference>
<feature type="domain" description="Prepilin type IV endopeptidase peptidase" evidence="20">
    <location>
        <begin position="136"/>
        <end position="244"/>
    </location>
</feature>
<dbReference type="Gene3D" id="1.20.120.1220">
    <property type="match status" value="1"/>
</dbReference>
<keyword evidence="12 19" id="KW-0472">Membrane</keyword>
<keyword evidence="10 18" id="KW-0378">Hydrolase</keyword>
<gene>
    <name evidence="22" type="ORF">DFR42_103248</name>
</gene>
<dbReference type="OrthoDB" id="9789291at2"/>
<protein>
    <recommendedName>
        <fullName evidence="16 18">Prepilin leader peptidase/N-methyltransferase</fullName>
        <ecNumber evidence="18">2.1.1.-</ecNumber>
        <ecNumber evidence="15 18">3.4.23.43</ecNumber>
    </recommendedName>
</protein>
<dbReference type="EC" id="3.4.23.43" evidence="15 18"/>
<evidence type="ECO:0000256" key="15">
    <source>
        <dbReference type="ARBA" id="ARBA00067082"/>
    </source>
</evidence>
<accession>A0A318J8H0</accession>
<evidence type="ECO:0000313" key="22">
    <source>
        <dbReference type="EMBL" id="PXX43980.1"/>
    </source>
</evidence>
<evidence type="ECO:0000256" key="4">
    <source>
        <dbReference type="ARBA" id="ARBA00022519"/>
    </source>
</evidence>